<comment type="caution">
    <text evidence="1">The sequence shown here is derived from an EMBL/GenBank/DDBJ whole genome shotgun (WGS) entry which is preliminary data.</text>
</comment>
<dbReference type="EMBL" id="JABFTP020000001">
    <property type="protein sequence ID" value="KAL3265219.1"/>
    <property type="molecule type" value="Genomic_DNA"/>
</dbReference>
<keyword evidence="2" id="KW-1185">Reference proteome</keyword>
<dbReference type="SUPFAM" id="SSF48371">
    <property type="entry name" value="ARM repeat"/>
    <property type="match status" value="1"/>
</dbReference>
<protein>
    <submittedName>
        <fullName evidence="1">Uncharacterized protein</fullName>
    </submittedName>
</protein>
<dbReference type="Proteomes" id="UP001516400">
    <property type="component" value="Unassembled WGS sequence"/>
</dbReference>
<evidence type="ECO:0000313" key="1">
    <source>
        <dbReference type="EMBL" id="KAL3265219.1"/>
    </source>
</evidence>
<dbReference type="AlphaFoldDB" id="A0ABD2MFC5"/>
<dbReference type="InterPro" id="IPR016024">
    <property type="entry name" value="ARM-type_fold"/>
</dbReference>
<organism evidence="1 2">
    <name type="scientific">Cryptolaemus montrouzieri</name>
    <dbReference type="NCBI Taxonomy" id="559131"/>
    <lineage>
        <taxon>Eukaryota</taxon>
        <taxon>Metazoa</taxon>
        <taxon>Ecdysozoa</taxon>
        <taxon>Arthropoda</taxon>
        <taxon>Hexapoda</taxon>
        <taxon>Insecta</taxon>
        <taxon>Pterygota</taxon>
        <taxon>Neoptera</taxon>
        <taxon>Endopterygota</taxon>
        <taxon>Coleoptera</taxon>
        <taxon>Polyphaga</taxon>
        <taxon>Cucujiformia</taxon>
        <taxon>Coccinelloidea</taxon>
        <taxon>Coccinellidae</taxon>
        <taxon>Scymninae</taxon>
        <taxon>Scymnini</taxon>
        <taxon>Cryptolaemus</taxon>
    </lineage>
</organism>
<sequence>MIQNIRHSNIHAGILFEYIRYLYKSGKAFEEMLPILLKSNDFDLKGLRIKDEREFSKLFLNLVLKYQSGVKALREDTPKTTEIVLAVIQWNKNYTNDTIVVCEQKAILDTIKKALTTDDWYYREKAINILNYMVCHENIPEDFLDIYFNHLDQLRSTTINRWFLKYNPNVFTENIDKIIECMFMFTGYDLMKFLKKYEHNGLVQNIVRLCLQKLKNSEGDNYHEIANLLAFLMPRTEFLKLLDEYVPSIDKLNITESTEEEKNILKIQIALANSVRFSSYNMDALPILLKYCKGDCLQPALHSLYKCFSKTPENNLRPLMNVLLNKSVSFRKHTIFLAAMAFPIKINEDLCNKMISDKNESIQKHLFTSSYKYF</sequence>
<accession>A0ABD2MFC5</accession>
<proteinExistence type="predicted"/>
<evidence type="ECO:0000313" key="2">
    <source>
        <dbReference type="Proteomes" id="UP001516400"/>
    </source>
</evidence>
<name>A0ABD2MFC5_9CUCU</name>
<reference evidence="1 2" key="1">
    <citation type="journal article" date="2021" name="BMC Biol.">
        <title>Horizontally acquired antibacterial genes associated with adaptive radiation of ladybird beetles.</title>
        <authorList>
            <person name="Li H.S."/>
            <person name="Tang X.F."/>
            <person name="Huang Y.H."/>
            <person name="Xu Z.Y."/>
            <person name="Chen M.L."/>
            <person name="Du X.Y."/>
            <person name="Qiu B.Y."/>
            <person name="Chen P.T."/>
            <person name="Zhang W."/>
            <person name="Slipinski A."/>
            <person name="Escalona H.E."/>
            <person name="Waterhouse R.M."/>
            <person name="Zwick A."/>
            <person name="Pang H."/>
        </authorList>
    </citation>
    <scope>NUCLEOTIDE SEQUENCE [LARGE SCALE GENOMIC DNA]</scope>
    <source>
        <strain evidence="1">SYSU2018</strain>
    </source>
</reference>
<gene>
    <name evidence="1" type="ORF">HHI36_009433</name>
</gene>